<feature type="transmembrane region" description="Helical" evidence="1">
    <location>
        <begin position="153"/>
        <end position="171"/>
    </location>
</feature>
<comment type="caution">
    <text evidence="3">The sequence shown here is derived from an EMBL/GenBank/DDBJ whole genome shotgun (WGS) entry which is preliminary data.</text>
</comment>
<keyword evidence="1" id="KW-0472">Membrane</keyword>
<dbReference type="RefSeq" id="WP_347307792.1">
    <property type="nucleotide sequence ID" value="NZ_JBAJEX010000003.1"/>
</dbReference>
<proteinExistence type="predicted"/>
<evidence type="ECO:0000313" key="3">
    <source>
        <dbReference type="EMBL" id="MEO1766684.1"/>
    </source>
</evidence>
<reference evidence="3 4" key="1">
    <citation type="submission" date="2024-02" db="EMBL/GenBank/DDBJ databases">
        <title>New thermophilic sulfur-oxidizing bacteria from a hot springs of the Uzon caldera (Kamchatka, Russia).</title>
        <authorList>
            <person name="Dukat A.M."/>
            <person name="Elcheninov A.G."/>
            <person name="Frolov E.N."/>
        </authorList>
    </citation>
    <scope>NUCLEOTIDE SEQUENCE [LARGE SCALE GENOMIC DNA]</scope>
    <source>
        <strain evidence="3 4">AK1</strain>
    </source>
</reference>
<gene>
    <name evidence="3" type="ORF">V6E02_05610</name>
</gene>
<feature type="transmembrane region" description="Helical" evidence="1">
    <location>
        <begin position="290"/>
        <end position="309"/>
    </location>
</feature>
<feature type="transmembrane region" description="Helical" evidence="1">
    <location>
        <begin position="12"/>
        <end position="28"/>
    </location>
</feature>
<keyword evidence="1" id="KW-0812">Transmembrane</keyword>
<evidence type="ECO:0000259" key="2">
    <source>
        <dbReference type="Pfam" id="PF04892"/>
    </source>
</evidence>
<keyword evidence="1" id="KW-1133">Transmembrane helix</keyword>
<accession>A0ABV0EDP8</accession>
<keyword evidence="4" id="KW-1185">Reference proteome</keyword>
<name>A0ABV0EDP8_9BURK</name>
<feature type="transmembrane region" description="Helical" evidence="1">
    <location>
        <begin position="201"/>
        <end position="220"/>
    </location>
</feature>
<dbReference type="Pfam" id="PF04892">
    <property type="entry name" value="VanZ"/>
    <property type="match status" value="1"/>
</dbReference>
<feature type="transmembrane region" description="Helical" evidence="1">
    <location>
        <begin position="321"/>
        <end position="340"/>
    </location>
</feature>
<organism evidence="3 4">
    <name type="scientific">Thiobacter aerophilum</name>
    <dbReference type="NCBI Taxonomy" id="3121275"/>
    <lineage>
        <taxon>Bacteria</taxon>
        <taxon>Pseudomonadati</taxon>
        <taxon>Pseudomonadota</taxon>
        <taxon>Betaproteobacteria</taxon>
        <taxon>Burkholderiales</taxon>
        <taxon>Thiobacteraceae</taxon>
        <taxon>Thiobacter</taxon>
    </lineage>
</organism>
<sequence length="352" mass="37796">MSAPRPSPPLALFFYAALLVYGSLYPLYGWRVPEPAAWGFLIAPVPPVVTRTDLATNVLVYVPFGWLMARALTASRRLRVALPMTCAAAALFSTAMETGQLFIPGRIASNLDIAANSLGALLGGLLYGLARWDRLPGRLVMGLRHRLLAPGRLSEAALLLLALWALLQLSLEPPSLLAGHLNRGFLPFWEVPSHLDRLEPLLAAIYAGELVVVGLMLATVLRQPPRPMGMTVAATTFVLACKFAAAAVLLKWTVLERLLSVELISGLAAGALSLNRLLGVWPQRPARWSGVAIALLLGAALVYLIWPGMVEPSPRRLNVTGLAAAGALAWPWLSALYLAVARGEPPSPRPSR</sequence>
<dbReference type="InterPro" id="IPR006976">
    <property type="entry name" value="VanZ-like"/>
</dbReference>
<feature type="domain" description="VanZ-like" evidence="2">
    <location>
        <begin position="52"/>
        <end position="129"/>
    </location>
</feature>
<evidence type="ECO:0000313" key="4">
    <source>
        <dbReference type="Proteomes" id="UP001482231"/>
    </source>
</evidence>
<feature type="transmembrane region" description="Helical" evidence="1">
    <location>
        <begin position="113"/>
        <end position="132"/>
    </location>
</feature>
<dbReference type="EMBL" id="JBAJEX010000003">
    <property type="protein sequence ID" value="MEO1766684.1"/>
    <property type="molecule type" value="Genomic_DNA"/>
</dbReference>
<protein>
    <submittedName>
        <fullName evidence="3">VanZ family protein</fullName>
    </submittedName>
</protein>
<feature type="transmembrane region" description="Helical" evidence="1">
    <location>
        <begin position="232"/>
        <end position="252"/>
    </location>
</feature>
<evidence type="ECO:0000256" key="1">
    <source>
        <dbReference type="SAM" id="Phobius"/>
    </source>
</evidence>
<dbReference type="Proteomes" id="UP001482231">
    <property type="component" value="Unassembled WGS sequence"/>
</dbReference>
<feature type="transmembrane region" description="Helical" evidence="1">
    <location>
        <begin position="80"/>
        <end position="101"/>
    </location>
</feature>